<feature type="transmembrane region" description="Helical" evidence="7">
    <location>
        <begin position="188"/>
        <end position="207"/>
    </location>
</feature>
<feature type="transmembrane region" description="Helical" evidence="7">
    <location>
        <begin position="355"/>
        <end position="381"/>
    </location>
</feature>
<evidence type="ECO:0000256" key="2">
    <source>
        <dbReference type="ARBA" id="ARBA00006690"/>
    </source>
</evidence>
<dbReference type="Pfam" id="PF08627">
    <property type="entry name" value="CRT-like"/>
    <property type="match status" value="1"/>
</dbReference>
<keyword evidence="3" id="KW-0813">Transport</keyword>
<protein>
    <submittedName>
        <fullName evidence="9">Uncharacterized protein</fullName>
    </submittedName>
</protein>
<proteinExistence type="inferred from homology"/>
<comment type="similarity">
    <text evidence="2">Belongs to the CRT-like transporter family.</text>
</comment>
<feature type="transmembrane region" description="Helical" evidence="7">
    <location>
        <begin position="148"/>
        <end position="167"/>
    </location>
</feature>
<evidence type="ECO:0000313" key="9">
    <source>
        <dbReference type="EMBL" id="KAK3283336.1"/>
    </source>
</evidence>
<dbReference type="EMBL" id="LGRX02013179">
    <property type="protein sequence ID" value="KAK3266341.1"/>
    <property type="molecule type" value="Genomic_DNA"/>
</dbReference>
<dbReference type="GO" id="GO:0016020">
    <property type="term" value="C:membrane"/>
    <property type="evidence" value="ECO:0007669"/>
    <property type="project" value="UniProtKB-SubCell"/>
</dbReference>
<evidence type="ECO:0000313" key="8">
    <source>
        <dbReference type="EMBL" id="KAK3266341.1"/>
    </source>
</evidence>
<feature type="transmembrane region" description="Helical" evidence="7">
    <location>
        <begin position="246"/>
        <end position="267"/>
    </location>
</feature>
<feature type="transmembrane region" description="Helical" evidence="7">
    <location>
        <begin position="115"/>
        <end position="136"/>
    </location>
</feature>
<dbReference type="Proteomes" id="UP001190700">
    <property type="component" value="Unassembled WGS sequence"/>
</dbReference>
<comment type="caution">
    <text evidence="9">The sequence shown here is derived from an EMBL/GenBank/DDBJ whole genome shotgun (WGS) entry which is preliminary data.</text>
</comment>
<keyword evidence="4 7" id="KW-0812">Transmembrane</keyword>
<dbReference type="AlphaFoldDB" id="A0AAE0LFC1"/>
<feature type="transmembrane region" description="Helical" evidence="7">
    <location>
        <begin position="213"/>
        <end position="234"/>
    </location>
</feature>
<dbReference type="EMBL" id="LGRX02002878">
    <property type="protein sequence ID" value="KAK3283336.1"/>
    <property type="molecule type" value="Genomic_DNA"/>
</dbReference>
<keyword evidence="10" id="KW-1185">Reference proteome</keyword>
<keyword evidence="5 7" id="KW-1133">Transmembrane helix</keyword>
<comment type="subcellular location">
    <subcellularLocation>
        <location evidence="1">Membrane</location>
        <topology evidence="1">Multi-pass membrane protein</topology>
    </subcellularLocation>
</comment>
<reference evidence="9" key="2">
    <citation type="submission" date="2023-06" db="EMBL/GenBank/DDBJ databases">
        <title>Long-read-based genome assembly of the green algal bacterivore Cymbomonas tetramitiformis.</title>
        <authorList>
            <person name="Gyaltshen Y."/>
            <person name="Rozenberg A."/>
            <person name="Paasch A."/>
            <person name="Burns J.A."/>
            <person name="Warring S."/>
            <person name="Larson R."/>
            <person name="Maurer-Alcala X."/>
            <person name="Dacks J."/>
            <person name="Kim E."/>
        </authorList>
    </citation>
    <scope>NUCLEOTIDE SEQUENCE</scope>
    <source>
        <strain evidence="9">PLY_AMNH</strain>
    </source>
</reference>
<feature type="transmembrane region" description="Helical" evidence="7">
    <location>
        <begin position="313"/>
        <end position="335"/>
    </location>
</feature>
<dbReference type="PANTHER" id="PTHR31326:SF1">
    <property type="entry name" value="PROTEIN CLT2, CHLOROPLASTIC"/>
    <property type="match status" value="1"/>
</dbReference>
<evidence type="ECO:0000256" key="4">
    <source>
        <dbReference type="ARBA" id="ARBA00022692"/>
    </source>
</evidence>
<accession>A0AAE0LFC1</accession>
<feature type="transmembrane region" description="Helical" evidence="7">
    <location>
        <begin position="388"/>
        <end position="411"/>
    </location>
</feature>
<evidence type="ECO:0000256" key="5">
    <source>
        <dbReference type="ARBA" id="ARBA00022989"/>
    </source>
</evidence>
<feature type="transmembrane region" description="Helical" evidence="7">
    <location>
        <begin position="273"/>
        <end position="292"/>
    </location>
</feature>
<keyword evidence="6 7" id="KW-0472">Membrane</keyword>
<dbReference type="PANTHER" id="PTHR31326">
    <property type="entry name" value="PROTEIN CLT2, CHLOROPLASTIC"/>
    <property type="match status" value="1"/>
</dbReference>
<evidence type="ECO:0000256" key="3">
    <source>
        <dbReference type="ARBA" id="ARBA00022448"/>
    </source>
</evidence>
<reference evidence="9 10" key="1">
    <citation type="journal article" date="2015" name="Genome Biol. Evol.">
        <title>Comparative Genomics of a Bacterivorous Green Alga Reveals Evolutionary Causalities and Consequences of Phago-Mixotrophic Mode of Nutrition.</title>
        <authorList>
            <person name="Burns J.A."/>
            <person name="Paasch A."/>
            <person name="Narechania A."/>
            <person name="Kim E."/>
        </authorList>
    </citation>
    <scope>NUCLEOTIDE SEQUENCE [LARGE SCALE GENOMIC DNA]</scope>
    <source>
        <strain evidence="9">PLY_AMNH</strain>
    </source>
</reference>
<name>A0AAE0LFC1_9CHLO</name>
<evidence type="ECO:0000256" key="1">
    <source>
        <dbReference type="ARBA" id="ARBA00004141"/>
    </source>
</evidence>
<evidence type="ECO:0000256" key="7">
    <source>
        <dbReference type="SAM" id="Phobius"/>
    </source>
</evidence>
<evidence type="ECO:0000313" key="10">
    <source>
        <dbReference type="Proteomes" id="UP001190700"/>
    </source>
</evidence>
<evidence type="ECO:0000256" key="6">
    <source>
        <dbReference type="ARBA" id="ARBA00023136"/>
    </source>
</evidence>
<sequence length="455" mass="48397">MTDVTLLCFLQVQAREGGLRLGPRKAGEKHVIRGKIRNTRFPRKGSFLHQVSSPATHPLQCVLGKGWQFSSHNGVDCHAHHLHGLGVTRQSRPRATSLRAASDAASTKDVPNSHVSLSTVTLGIATLALAVVNRIFYKAALSCPVGEYVFFLAQLCTFAYIVIYFVALGLRYQQGIVTRAMLAVPKAAFVRIGLMEALSLVFGLVAARGLPGTLLPVLSQTLIVWNLSVTAALLGRRYSALQLSGAALVASGAAVCAAFSQGGVGLGGVDSRVLLNSLFFIASMAPIAFSAVGKEKLFEDGRQRFGGTGLDLFVVNSFSSLFQGIFVLCFLPLLASLKGIGFLQLPTYLQQGWAALYSAPTLPLLYVAANLSFNVTILNFLKATGSVAVTLTMSLAVPLTVFAFTLPLPFLGAPPTVNGPFIGGVFVLLAGLLLWNAKILIPRKEANNVEEPESS</sequence>
<organism evidence="9 10">
    <name type="scientific">Cymbomonas tetramitiformis</name>
    <dbReference type="NCBI Taxonomy" id="36881"/>
    <lineage>
        <taxon>Eukaryota</taxon>
        <taxon>Viridiplantae</taxon>
        <taxon>Chlorophyta</taxon>
        <taxon>Pyramimonadophyceae</taxon>
        <taxon>Pyramimonadales</taxon>
        <taxon>Pyramimonadaceae</taxon>
        <taxon>Cymbomonas</taxon>
    </lineage>
</organism>
<gene>
    <name evidence="8" type="ORF">CYMTET_25028</name>
    <name evidence="9" type="ORF">CYMTET_8963</name>
</gene>
<feature type="transmembrane region" description="Helical" evidence="7">
    <location>
        <begin position="417"/>
        <end position="435"/>
    </location>
</feature>
<dbReference type="InterPro" id="IPR013936">
    <property type="entry name" value="CRT-like"/>
</dbReference>